<protein>
    <recommendedName>
        <fullName evidence="4">Gustatory receptor</fullName>
    </recommendedName>
</protein>
<dbReference type="InterPro" id="IPR004950">
    <property type="entry name" value="DUF267_CAE_spp"/>
</dbReference>
<feature type="transmembrane region" description="Helical" evidence="1">
    <location>
        <begin position="122"/>
        <end position="142"/>
    </location>
</feature>
<feature type="transmembrane region" description="Helical" evidence="1">
    <location>
        <begin position="26"/>
        <end position="45"/>
    </location>
</feature>
<name>A0A9P1I4H5_9PELO</name>
<dbReference type="Proteomes" id="UP001152747">
    <property type="component" value="Unassembled WGS sequence"/>
</dbReference>
<feature type="transmembrane region" description="Helical" evidence="1">
    <location>
        <begin position="80"/>
        <end position="102"/>
    </location>
</feature>
<dbReference type="OrthoDB" id="5845821at2759"/>
<gene>
    <name evidence="2" type="ORF">CAMP_LOCUS743</name>
</gene>
<sequence length="354" mass="41253">MIFRIYWMFFQTGTHILSPDWAEGNLYAFLTFESVFVIVAIYQLTSRNVVRKVEKAIGVLKTMRIKENHNRVDSYAFVHIRLLIVLTFIGVSILGSAIYLVANKLVILGTTRHSSWYPYYDVIISFFCFYVHFLYIPIHVLIHSAIQKEIYIFNIELKESITSSSDSQNFTQKFEEIIEKFKNRQLFLQNFANSTMSRFSILLNFGGFLIYLAVLNASYNATVSNPNRPTLYMICNYFLWISTIIITIILLYPQTIIIESVQKTAKLLLSSRIIQENPNVYENSQIMIQRSEQNCHYNNVAHAFRITQKNIKRTFMLIALTVIVMKVTHKFVELGDDIGLLLEKVHNKMNIKSM</sequence>
<keyword evidence="3" id="KW-1185">Reference proteome</keyword>
<organism evidence="2 3">
    <name type="scientific">Caenorhabditis angaria</name>
    <dbReference type="NCBI Taxonomy" id="860376"/>
    <lineage>
        <taxon>Eukaryota</taxon>
        <taxon>Metazoa</taxon>
        <taxon>Ecdysozoa</taxon>
        <taxon>Nematoda</taxon>
        <taxon>Chromadorea</taxon>
        <taxon>Rhabditida</taxon>
        <taxon>Rhabditina</taxon>
        <taxon>Rhabditomorpha</taxon>
        <taxon>Rhabditoidea</taxon>
        <taxon>Rhabditidae</taxon>
        <taxon>Peloderinae</taxon>
        <taxon>Caenorhabditis</taxon>
    </lineage>
</organism>
<dbReference type="PANTHER" id="PTHR31930">
    <property type="entry name" value="SERPENTINE RECEPTOR, CLASS R"/>
    <property type="match status" value="1"/>
</dbReference>
<dbReference type="AlphaFoldDB" id="A0A9P1I4H5"/>
<keyword evidence="1" id="KW-0812">Transmembrane</keyword>
<keyword evidence="1" id="KW-1133">Transmembrane helix</keyword>
<evidence type="ECO:0000313" key="3">
    <source>
        <dbReference type="Proteomes" id="UP001152747"/>
    </source>
</evidence>
<dbReference type="EMBL" id="CANHGI010000001">
    <property type="protein sequence ID" value="CAI5438106.1"/>
    <property type="molecule type" value="Genomic_DNA"/>
</dbReference>
<evidence type="ECO:0008006" key="4">
    <source>
        <dbReference type="Google" id="ProtNLM"/>
    </source>
</evidence>
<evidence type="ECO:0000256" key="1">
    <source>
        <dbReference type="SAM" id="Phobius"/>
    </source>
</evidence>
<dbReference type="Pfam" id="PF03268">
    <property type="entry name" value="DUF267"/>
    <property type="match status" value="1"/>
</dbReference>
<proteinExistence type="predicted"/>
<comment type="caution">
    <text evidence="2">The sequence shown here is derived from an EMBL/GenBank/DDBJ whole genome shotgun (WGS) entry which is preliminary data.</text>
</comment>
<feature type="transmembrane region" description="Helical" evidence="1">
    <location>
        <begin position="199"/>
        <end position="219"/>
    </location>
</feature>
<accession>A0A9P1I4H5</accession>
<keyword evidence="1" id="KW-0472">Membrane</keyword>
<evidence type="ECO:0000313" key="2">
    <source>
        <dbReference type="EMBL" id="CAI5438106.1"/>
    </source>
</evidence>
<dbReference type="PANTHER" id="PTHR31930:SF5">
    <property type="entry name" value="GUSTATORY RECEPTOR"/>
    <property type="match status" value="1"/>
</dbReference>
<reference evidence="2" key="1">
    <citation type="submission" date="2022-11" db="EMBL/GenBank/DDBJ databases">
        <authorList>
            <person name="Kikuchi T."/>
        </authorList>
    </citation>
    <scope>NUCLEOTIDE SEQUENCE</scope>
    <source>
        <strain evidence="2">PS1010</strain>
    </source>
</reference>
<feature type="transmembrane region" description="Helical" evidence="1">
    <location>
        <begin position="231"/>
        <end position="252"/>
    </location>
</feature>